<dbReference type="GO" id="GO:0016491">
    <property type="term" value="F:oxidoreductase activity"/>
    <property type="evidence" value="ECO:0007669"/>
    <property type="project" value="UniProtKB-KW"/>
</dbReference>
<proteinExistence type="inferred from homology"/>
<dbReference type="AlphaFoldDB" id="A0A5M4F9L5"/>
<dbReference type="InterPro" id="IPR020904">
    <property type="entry name" value="Sc_DH/Rdtase_CS"/>
</dbReference>
<dbReference type="EMBL" id="SDPQ02000004">
    <property type="protein sequence ID" value="KAA1394460.1"/>
    <property type="molecule type" value="Genomic_DNA"/>
</dbReference>
<dbReference type="InterPro" id="IPR002347">
    <property type="entry name" value="SDR_fam"/>
</dbReference>
<organism evidence="3 4">
    <name type="scientific">Aeromicrobium ginsengisoli</name>
    <dbReference type="NCBI Taxonomy" id="363867"/>
    <lineage>
        <taxon>Bacteria</taxon>
        <taxon>Bacillati</taxon>
        <taxon>Actinomycetota</taxon>
        <taxon>Actinomycetes</taxon>
        <taxon>Propionibacteriales</taxon>
        <taxon>Nocardioidaceae</taxon>
        <taxon>Aeromicrobium</taxon>
    </lineage>
</organism>
<evidence type="ECO:0000256" key="1">
    <source>
        <dbReference type="ARBA" id="ARBA00006484"/>
    </source>
</evidence>
<dbReference type="PROSITE" id="PS00061">
    <property type="entry name" value="ADH_SHORT"/>
    <property type="match status" value="1"/>
</dbReference>
<dbReference type="FunFam" id="3.40.50.720:FF:000084">
    <property type="entry name" value="Short-chain dehydrogenase reductase"/>
    <property type="match status" value="1"/>
</dbReference>
<gene>
    <name evidence="3" type="ORF">ESP70_019005</name>
</gene>
<protein>
    <submittedName>
        <fullName evidence="3">SDR family oxidoreductase</fullName>
    </submittedName>
</protein>
<dbReference type="OrthoDB" id="3542748at2"/>
<dbReference type="InterPro" id="IPR036291">
    <property type="entry name" value="NAD(P)-bd_dom_sf"/>
</dbReference>
<dbReference type="Proteomes" id="UP000380867">
    <property type="component" value="Unassembled WGS sequence"/>
</dbReference>
<evidence type="ECO:0000313" key="3">
    <source>
        <dbReference type="EMBL" id="KAA1394460.1"/>
    </source>
</evidence>
<dbReference type="PANTHER" id="PTHR43639:SF1">
    <property type="entry name" value="SHORT-CHAIN DEHYDROGENASE_REDUCTASE FAMILY PROTEIN"/>
    <property type="match status" value="1"/>
</dbReference>
<accession>A0A5M4F9L5</accession>
<dbReference type="SUPFAM" id="SSF51735">
    <property type="entry name" value="NAD(P)-binding Rossmann-fold domains"/>
    <property type="match status" value="1"/>
</dbReference>
<comment type="similarity">
    <text evidence="1">Belongs to the short-chain dehydrogenases/reductases (SDR) family.</text>
</comment>
<evidence type="ECO:0000313" key="4">
    <source>
        <dbReference type="Proteomes" id="UP000380867"/>
    </source>
</evidence>
<keyword evidence="4" id="KW-1185">Reference proteome</keyword>
<sequence>MARVAVVTGASRGVGAAVALGLAQDGHDVVVAYRRDHDAAREVVAAIEAIGRRAVAVAASLADPDGPATIASTAIDTFGRVDTLAHCAGVACPGADVVDTPVAEFERQLAVHLYGPLRLTQALVPHLREQERSAVVFVSSAVTDHMRGLGSPYNVGKAAMEALARTLANEERYHGVRVNIVAPGLVDTELGRRFIRAAHGRDIHDLAPLLPFGSVCAPEDVAAVVRFLASEGAAHLSGVRLPVNGGDDDVSSNVAATRVALDELADGPRVGP</sequence>
<dbReference type="RefSeq" id="WP_149691066.1">
    <property type="nucleotide sequence ID" value="NZ_SDPQ02000004.1"/>
</dbReference>
<keyword evidence="2" id="KW-0560">Oxidoreductase</keyword>
<dbReference type="PRINTS" id="PR00081">
    <property type="entry name" value="GDHRDH"/>
</dbReference>
<reference evidence="3" key="1">
    <citation type="submission" date="2019-09" db="EMBL/GenBank/DDBJ databases">
        <authorList>
            <person name="Li J."/>
        </authorList>
    </citation>
    <scope>NUCLEOTIDE SEQUENCE [LARGE SCALE GENOMIC DNA]</scope>
    <source>
        <strain evidence="3">JCM 14732</strain>
    </source>
</reference>
<dbReference type="Pfam" id="PF13561">
    <property type="entry name" value="adh_short_C2"/>
    <property type="match status" value="1"/>
</dbReference>
<dbReference type="PANTHER" id="PTHR43639">
    <property type="entry name" value="OXIDOREDUCTASE, SHORT-CHAIN DEHYDROGENASE/REDUCTASE FAMILY (AFU_ORTHOLOGUE AFUA_5G02870)"/>
    <property type="match status" value="1"/>
</dbReference>
<dbReference type="Gene3D" id="3.40.50.720">
    <property type="entry name" value="NAD(P)-binding Rossmann-like Domain"/>
    <property type="match status" value="1"/>
</dbReference>
<comment type="caution">
    <text evidence="3">The sequence shown here is derived from an EMBL/GenBank/DDBJ whole genome shotgun (WGS) entry which is preliminary data.</text>
</comment>
<dbReference type="CDD" id="cd05233">
    <property type="entry name" value="SDR_c"/>
    <property type="match status" value="1"/>
</dbReference>
<evidence type="ECO:0000256" key="2">
    <source>
        <dbReference type="ARBA" id="ARBA00023002"/>
    </source>
</evidence>
<name>A0A5M4F9L5_9ACTN</name>